<dbReference type="SUPFAM" id="SSF55729">
    <property type="entry name" value="Acyl-CoA N-acyltransferases (Nat)"/>
    <property type="match status" value="1"/>
</dbReference>
<dbReference type="Proteomes" id="UP001597509">
    <property type="component" value="Unassembled WGS sequence"/>
</dbReference>
<keyword evidence="3" id="KW-1185">Reference proteome</keyword>
<dbReference type="CDD" id="cd04301">
    <property type="entry name" value="NAT_SF"/>
    <property type="match status" value="1"/>
</dbReference>
<evidence type="ECO:0000259" key="1">
    <source>
        <dbReference type="PROSITE" id="PS51186"/>
    </source>
</evidence>
<evidence type="ECO:0000313" key="2">
    <source>
        <dbReference type="EMBL" id="MFD2902767.1"/>
    </source>
</evidence>
<comment type="caution">
    <text evidence="2">The sequence shown here is derived from an EMBL/GenBank/DDBJ whole genome shotgun (WGS) entry which is preliminary data.</text>
</comment>
<feature type="domain" description="N-acetyltransferase" evidence="1">
    <location>
        <begin position="8"/>
        <end position="150"/>
    </location>
</feature>
<dbReference type="Pfam" id="PF13673">
    <property type="entry name" value="Acetyltransf_10"/>
    <property type="match status" value="1"/>
</dbReference>
<dbReference type="InterPro" id="IPR016181">
    <property type="entry name" value="Acyl_CoA_acyltransferase"/>
</dbReference>
<dbReference type="EMBL" id="JBHUPE010000001">
    <property type="protein sequence ID" value="MFD2902767.1"/>
    <property type="molecule type" value="Genomic_DNA"/>
</dbReference>
<proteinExistence type="predicted"/>
<organism evidence="2 3">
    <name type="scientific">Sphingobacterium anhuiense</name>
    <dbReference type="NCBI Taxonomy" id="493780"/>
    <lineage>
        <taxon>Bacteria</taxon>
        <taxon>Pseudomonadati</taxon>
        <taxon>Bacteroidota</taxon>
        <taxon>Sphingobacteriia</taxon>
        <taxon>Sphingobacteriales</taxon>
        <taxon>Sphingobacteriaceae</taxon>
        <taxon>Sphingobacterium</taxon>
    </lineage>
</organism>
<dbReference type="PROSITE" id="PS51186">
    <property type="entry name" value="GNAT"/>
    <property type="match status" value="1"/>
</dbReference>
<sequence>MELFWKYKTFSELTTEELYRILKLRVDVFVNEQQCFYPELDNKDDQCAHIWAEINNEIVVYARIVPPGLSYPEPAIGRVVTNPSFRGNNYGKALINKSLTCISEKYGSTAIQIGAQTYLKKFYESFGFEQVSDEYLDYGIPHIDMIKPKTY</sequence>
<accession>A0ABW5YQU5</accession>
<evidence type="ECO:0000313" key="3">
    <source>
        <dbReference type="Proteomes" id="UP001597509"/>
    </source>
</evidence>
<dbReference type="Gene3D" id="3.40.630.30">
    <property type="match status" value="1"/>
</dbReference>
<dbReference type="InterPro" id="IPR000182">
    <property type="entry name" value="GNAT_dom"/>
</dbReference>
<reference evidence="3" key="1">
    <citation type="journal article" date="2019" name="Int. J. Syst. Evol. Microbiol.">
        <title>The Global Catalogue of Microorganisms (GCM) 10K type strain sequencing project: providing services to taxonomists for standard genome sequencing and annotation.</title>
        <authorList>
            <consortium name="The Broad Institute Genomics Platform"/>
            <consortium name="The Broad Institute Genome Sequencing Center for Infectious Disease"/>
            <person name="Wu L."/>
            <person name="Ma J."/>
        </authorList>
    </citation>
    <scope>NUCLEOTIDE SEQUENCE [LARGE SCALE GENOMIC DNA]</scope>
    <source>
        <strain evidence="3">KCTC 22209</strain>
    </source>
</reference>
<name>A0ABW5YQU5_9SPHI</name>
<gene>
    <name evidence="2" type="ORF">ACFS6I_02435</name>
</gene>
<protein>
    <submittedName>
        <fullName evidence="2">GNAT family N-acetyltransferase</fullName>
    </submittedName>
</protein>
<dbReference type="RefSeq" id="WP_339423216.1">
    <property type="nucleotide sequence ID" value="NZ_JBHUPE010000001.1"/>
</dbReference>